<keyword evidence="8" id="KW-1185">Reference proteome</keyword>
<protein>
    <submittedName>
        <fullName evidence="9 10">KN motif and ankyrin repeat domain-containing protein 3</fullName>
    </submittedName>
</protein>
<dbReference type="GeneID" id="105910842"/>
<feature type="compositionally biased region" description="Polar residues" evidence="7">
    <location>
        <begin position="654"/>
        <end position="665"/>
    </location>
</feature>
<dbReference type="KEGG" id="char:105910842"/>
<feature type="repeat" description="ANK" evidence="5">
    <location>
        <begin position="829"/>
        <end position="854"/>
    </location>
</feature>
<dbReference type="GO" id="GO:0005737">
    <property type="term" value="C:cytoplasm"/>
    <property type="evidence" value="ECO:0007669"/>
    <property type="project" value="TreeGrafter"/>
</dbReference>
<feature type="region of interest" description="Disordered" evidence="7">
    <location>
        <begin position="58"/>
        <end position="118"/>
    </location>
</feature>
<dbReference type="Pfam" id="PF12075">
    <property type="entry name" value="KN_motif"/>
    <property type="match status" value="1"/>
</dbReference>
<feature type="compositionally biased region" description="Acidic residues" evidence="7">
    <location>
        <begin position="681"/>
        <end position="694"/>
    </location>
</feature>
<feature type="region of interest" description="Disordered" evidence="7">
    <location>
        <begin position="579"/>
        <end position="745"/>
    </location>
</feature>
<dbReference type="InterPro" id="IPR002110">
    <property type="entry name" value="Ankyrin_rpt"/>
</dbReference>
<dbReference type="Proteomes" id="UP000515152">
    <property type="component" value="Chromosome 10"/>
</dbReference>
<organism evidence="8 10">
    <name type="scientific">Clupea harengus</name>
    <name type="common">Atlantic herring</name>
    <dbReference type="NCBI Taxonomy" id="7950"/>
    <lineage>
        <taxon>Eukaryota</taxon>
        <taxon>Metazoa</taxon>
        <taxon>Chordata</taxon>
        <taxon>Craniata</taxon>
        <taxon>Vertebrata</taxon>
        <taxon>Euteleostomi</taxon>
        <taxon>Actinopterygii</taxon>
        <taxon>Neopterygii</taxon>
        <taxon>Teleostei</taxon>
        <taxon>Clupei</taxon>
        <taxon>Clupeiformes</taxon>
        <taxon>Clupeoidei</taxon>
        <taxon>Clupeidae</taxon>
        <taxon>Clupea</taxon>
    </lineage>
</organism>
<dbReference type="RefSeq" id="XP_031431257.1">
    <property type="nucleotide sequence ID" value="XM_031575397.2"/>
</dbReference>
<evidence type="ECO:0000256" key="1">
    <source>
        <dbReference type="ARBA" id="ARBA00022553"/>
    </source>
</evidence>
<feature type="compositionally biased region" description="Low complexity" evidence="7">
    <location>
        <begin position="196"/>
        <end position="216"/>
    </location>
</feature>
<dbReference type="GeneTree" id="ENSGT00940000154886"/>
<reference evidence="9 10" key="1">
    <citation type="submission" date="2025-04" db="UniProtKB">
        <authorList>
            <consortium name="RefSeq"/>
        </authorList>
    </citation>
    <scope>IDENTIFICATION</scope>
</reference>
<feature type="region of interest" description="Disordered" evidence="7">
    <location>
        <begin position="1"/>
        <end position="32"/>
    </location>
</feature>
<evidence type="ECO:0000256" key="7">
    <source>
        <dbReference type="SAM" id="MobiDB-lite"/>
    </source>
</evidence>
<dbReference type="InterPro" id="IPR047184">
    <property type="entry name" value="KANK1-4"/>
</dbReference>
<evidence type="ECO:0000256" key="6">
    <source>
        <dbReference type="SAM" id="Coils"/>
    </source>
</evidence>
<dbReference type="FunFam" id="1.25.40.20:FF:000017">
    <property type="entry name" value="KN motif and ankyrin repeat domain-containing protein 1"/>
    <property type="match status" value="1"/>
</dbReference>
<dbReference type="AlphaFoldDB" id="A0A6P8G6I0"/>
<evidence type="ECO:0000313" key="10">
    <source>
        <dbReference type="RefSeq" id="XP_031431257.1"/>
    </source>
</evidence>
<feature type="compositionally biased region" description="Low complexity" evidence="7">
    <location>
        <begin position="250"/>
        <end position="263"/>
    </location>
</feature>
<feature type="compositionally biased region" description="Low complexity" evidence="7">
    <location>
        <begin position="131"/>
        <end position="141"/>
    </location>
</feature>
<dbReference type="PROSITE" id="PS50297">
    <property type="entry name" value="ANK_REP_REGION"/>
    <property type="match status" value="2"/>
</dbReference>
<dbReference type="CTD" id="256949"/>
<keyword evidence="1" id="KW-0597">Phosphoprotein</keyword>
<gene>
    <name evidence="9 10" type="primary">kank3</name>
</gene>
<dbReference type="GO" id="GO:0005856">
    <property type="term" value="C:cytoskeleton"/>
    <property type="evidence" value="ECO:0007669"/>
    <property type="project" value="TreeGrafter"/>
</dbReference>
<feature type="compositionally biased region" description="Basic and acidic residues" evidence="7">
    <location>
        <begin position="348"/>
        <end position="364"/>
    </location>
</feature>
<evidence type="ECO:0000256" key="5">
    <source>
        <dbReference type="PROSITE-ProRule" id="PRU00023"/>
    </source>
</evidence>
<feature type="region of interest" description="Disordered" evidence="7">
    <location>
        <begin position="547"/>
        <end position="567"/>
    </location>
</feature>
<name>A0A6P8G6I0_CLUHA</name>
<feature type="compositionally biased region" description="Low complexity" evidence="7">
    <location>
        <begin position="87"/>
        <end position="101"/>
    </location>
</feature>
<evidence type="ECO:0000256" key="3">
    <source>
        <dbReference type="ARBA" id="ARBA00023043"/>
    </source>
</evidence>
<keyword evidence="3 5" id="KW-0040">ANK repeat</keyword>
<keyword evidence="2" id="KW-0677">Repeat</keyword>
<feature type="compositionally biased region" description="Acidic residues" evidence="7">
    <location>
        <begin position="706"/>
        <end position="720"/>
    </location>
</feature>
<accession>A0A6P8G6I0</accession>
<dbReference type="SUPFAM" id="SSF48403">
    <property type="entry name" value="Ankyrin repeat"/>
    <property type="match status" value="1"/>
</dbReference>
<evidence type="ECO:0000313" key="8">
    <source>
        <dbReference type="Proteomes" id="UP000515152"/>
    </source>
</evidence>
<dbReference type="Gene3D" id="1.25.40.20">
    <property type="entry name" value="Ankyrin repeat-containing domain"/>
    <property type="match status" value="1"/>
</dbReference>
<feature type="compositionally biased region" description="Low complexity" evidence="7">
    <location>
        <begin position="695"/>
        <end position="705"/>
    </location>
</feature>
<dbReference type="InterPro" id="IPR036770">
    <property type="entry name" value="Ankyrin_rpt-contain_sf"/>
</dbReference>
<dbReference type="GO" id="GO:0030837">
    <property type="term" value="P:negative regulation of actin filament polymerization"/>
    <property type="evidence" value="ECO:0007669"/>
    <property type="project" value="InterPro"/>
</dbReference>
<feature type="repeat" description="ANK" evidence="5">
    <location>
        <begin position="934"/>
        <end position="967"/>
    </location>
</feature>
<feature type="compositionally biased region" description="Polar residues" evidence="7">
    <location>
        <begin position="999"/>
        <end position="1012"/>
    </location>
</feature>
<feature type="region of interest" description="Disordered" evidence="7">
    <location>
        <begin position="167"/>
        <end position="263"/>
    </location>
</feature>
<dbReference type="InterPro" id="IPR021939">
    <property type="entry name" value="KN_motif"/>
</dbReference>
<feature type="region of interest" description="Disordered" evidence="7">
    <location>
        <begin position="131"/>
        <end position="152"/>
    </location>
</feature>
<dbReference type="PROSITE" id="PS50088">
    <property type="entry name" value="ANK_REPEAT"/>
    <property type="match status" value="3"/>
</dbReference>
<feature type="coiled-coil region" evidence="6">
    <location>
        <begin position="464"/>
        <end position="505"/>
    </location>
</feature>
<evidence type="ECO:0000256" key="2">
    <source>
        <dbReference type="ARBA" id="ARBA00022737"/>
    </source>
</evidence>
<evidence type="ECO:0000313" key="9">
    <source>
        <dbReference type="RefSeq" id="XP_012695056.2"/>
    </source>
</evidence>
<evidence type="ECO:0000256" key="4">
    <source>
        <dbReference type="ARBA" id="ARBA00023054"/>
    </source>
</evidence>
<dbReference type="RefSeq" id="XP_012695056.2">
    <property type="nucleotide sequence ID" value="XM_012839602.3"/>
</dbReference>
<keyword evidence="4 6" id="KW-0175">Coiled coil</keyword>
<dbReference type="OrthoDB" id="5406014at2759"/>
<dbReference type="PANTHER" id="PTHR24168">
    <property type="entry name" value="KN MOTIF AND ANKYRIN REPEAT DOMAIN-CONTAINING"/>
    <property type="match status" value="1"/>
</dbReference>
<feature type="region of interest" description="Disordered" evidence="7">
    <location>
        <begin position="999"/>
        <end position="1020"/>
    </location>
</feature>
<proteinExistence type="predicted"/>
<sequence>MTQSVQVNSKLPDLGAPFLYGSQEETDQAGSYSVQTPYGFQLDLDFLKYVEEIESGHTFRRTPVSSRRGVRAGKLSQRSPGVGGRASGWTSTESLSSSASDDGSRVPPPPPPRNRIGSAPAEVHIRSPVSVLSPPLSAGAKVPPPPPARNPRVERTLLETSLRLQQEQSQLQNGTGTIQLADPPRGALREAGWTGSSSSQPATTTAAVPAPSAQSSNGGVKLNPFSSASPSPCPSGLARASPHTSGRSTPAAASAQMPPAQLQTVREQMASALRQLKEMEERVKGVPVLEREVAKLRAEKDQLLQVLKKKNEAPATMAAAVQTALAEPGTGGDQGLPPLSPTHGRSTRVSELRKAIEKASKEEGSQQQQQQQQQTEKAVPAPVQMASLAVGEDLPMSAGFFYYRQDMKDAAVDVRCEVTDKGVGTAPAGSACDKGVQVEPSTEEASVWVMESLLGLTSETEREIDTLQDTVKLQQESIRVLEERLSRADQDLEELRAREHEHRSRVTLDRAVQVRTQTAHVGTDALPAAPPKMLHSVGVSCRPEVAEAGVGGEQAPAPSQQSVQTDEEVEVKKEEVAMVETVSTGSQWESPEEEDEEEGEEEPQQVQKRGQVTIAEAVMGSGAGRRVGEDVVAAPATPSPMGTLKSIMKRKDGSSSSQTRNTGKKSLQFVGILNGGYESTSSEEEDEEEDEEGSSSDGSGAGESSSSEEEEEAALQETSDEERNINLDESDSDEGQTGSGGQQETVKEKFELSMKMREACLILKNHLNDDAKAMKSKEVLSSTHTVQLEWFRVSSAKAAQPLRVSNYLMAFSEVSPVLLEHVVNMTDGNGNTALHYSVSHSNFSVVGLLLDTGVCCVNQQNKAGYTAIMLAALSAVKEEDDMVVVKKLFSQGNVNAKASQAGQTALMLAVSHGRQEMVRALLECGANVNVQDDEGSTALMCASEHGRAEIVAMLLDQLDCDISVVDNDGSNALSIALEASHNDIAVLLYAHMNYSKSQAAGVNKGNTRSPTSPQKPWPAE</sequence>
<feature type="repeat" description="ANK" evidence="5">
    <location>
        <begin position="901"/>
        <end position="933"/>
    </location>
</feature>
<feature type="compositionally biased region" description="Acidic residues" evidence="7">
    <location>
        <begin position="590"/>
        <end position="603"/>
    </location>
</feature>
<feature type="region of interest" description="Disordered" evidence="7">
    <location>
        <begin position="327"/>
        <end position="380"/>
    </location>
</feature>
<dbReference type="PANTHER" id="PTHR24168:SF23">
    <property type="entry name" value="KN MOTIF AND ANKYRIN REPEAT DOMAIN-CONTAINING PROTEIN 3"/>
    <property type="match status" value="1"/>
</dbReference>
<dbReference type="SMART" id="SM00248">
    <property type="entry name" value="ANK"/>
    <property type="match status" value="5"/>
</dbReference>
<dbReference type="Pfam" id="PF12796">
    <property type="entry name" value="Ank_2"/>
    <property type="match status" value="2"/>
</dbReference>